<dbReference type="PROSITE" id="PS51257">
    <property type="entry name" value="PROKAR_LIPOPROTEIN"/>
    <property type="match status" value="1"/>
</dbReference>
<dbReference type="SUPFAM" id="SSF51735">
    <property type="entry name" value="NAD(P)-binding Rossmann-fold domains"/>
    <property type="match status" value="2"/>
</dbReference>
<proteinExistence type="inferred from homology"/>
<organism evidence="5">
    <name type="scientific">Oppiella nova</name>
    <dbReference type="NCBI Taxonomy" id="334625"/>
    <lineage>
        <taxon>Eukaryota</taxon>
        <taxon>Metazoa</taxon>
        <taxon>Ecdysozoa</taxon>
        <taxon>Arthropoda</taxon>
        <taxon>Chelicerata</taxon>
        <taxon>Arachnida</taxon>
        <taxon>Acari</taxon>
        <taxon>Acariformes</taxon>
        <taxon>Sarcoptiformes</taxon>
        <taxon>Oribatida</taxon>
        <taxon>Brachypylina</taxon>
        <taxon>Oppioidea</taxon>
        <taxon>Oppiidae</taxon>
        <taxon>Oppiella</taxon>
    </lineage>
</organism>
<dbReference type="Gene3D" id="3.40.50.720">
    <property type="entry name" value="NAD(P)-binding Rossmann-like Domain"/>
    <property type="match status" value="3"/>
</dbReference>
<dbReference type="InterPro" id="IPR036291">
    <property type="entry name" value="NAD(P)-bd_dom_sf"/>
</dbReference>
<evidence type="ECO:0000259" key="4">
    <source>
        <dbReference type="Pfam" id="PF01073"/>
    </source>
</evidence>
<sequence length="403" mass="45722">MSDSVAKQVVLVTGASGCLGQHVVKLLQERDDTVVLVTGASGCLGQHVVKHLQERDDTVKEIKCMDLKPYQNNLQHKTEKPMTIITADIRNERAVVKALEGVDYIRNERAVVKALEGVDCVIHCAALIDTSLWPDVKSMNSVNVDGTQILIDASVELNVKYFVYVSSVDVVVGDDPIYFGAENTTPLPKRHILPYSKTKLDAEVIVKEANGRPLPNGTDKLQTIILRPSLLYGEEDHHFVTTALQVARHQSGVLRTIDNVFVRIQPTYAGNAGWACIRAKDKLQTDESVAGEEFFVTDDTQILDPFEFLAPYVQCRGYSLSKRSYPYWLFMLIMYFIVLFVRVLWSVYPIELPKGVTPENMRYLCNTYFFNRNKAILRLDYEPLYGHEESQQKSIQYYKKLYL</sequence>
<dbReference type="GO" id="GO:0016616">
    <property type="term" value="F:oxidoreductase activity, acting on the CH-OH group of donors, NAD or NADP as acceptor"/>
    <property type="evidence" value="ECO:0007669"/>
    <property type="project" value="InterPro"/>
</dbReference>
<evidence type="ECO:0000256" key="2">
    <source>
        <dbReference type="ARBA" id="ARBA00023002"/>
    </source>
</evidence>
<feature type="domain" description="3-beta hydroxysteroid dehydrogenase/isomerase" evidence="4">
    <location>
        <begin position="105"/>
        <end position="323"/>
    </location>
</feature>
<dbReference type="EMBL" id="CAJPVJ010001269">
    <property type="protein sequence ID" value="CAG2164422.1"/>
    <property type="molecule type" value="Genomic_DNA"/>
</dbReference>
<dbReference type="GO" id="GO:0006694">
    <property type="term" value="P:steroid biosynthetic process"/>
    <property type="evidence" value="ECO:0007669"/>
    <property type="project" value="InterPro"/>
</dbReference>
<reference evidence="5" key="1">
    <citation type="submission" date="2020-11" db="EMBL/GenBank/DDBJ databases">
        <authorList>
            <person name="Tran Van P."/>
        </authorList>
    </citation>
    <scope>NUCLEOTIDE SEQUENCE</scope>
</reference>
<dbReference type="FunFam" id="3.40.50.720:FF:000495">
    <property type="entry name" value="3 hydroxysteroid dehydrogenase, putative"/>
    <property type="match status" value="1"/>
</dbReference>
<evidence type="ECO:0000313" key="5">
    <source>
        <dbReference type="EMBL" id="CAD7643136.1"/>
    </source>
</evidence>
<dbReference type="EMBL" id="OC916094">
    <property type="protein sequence ID" value="CAD7643136.1"/>
    <property type="molecule type" value="Genomic_DNA"/>
</dbReference>
<dbReference type="PANTHER" id="PTHR43245:SF51">
    <property type="entry name" value="SHORT CHAIN DEHYDROGENASE_REDUCTASE FAMILY 42E, MEMBER 2"/>
    <property type="match status" value="1"/>
</dbReference>
<keyword evidence="3" id="KW-1133">Transmembrane helix</keyword>
<dbReference type="InterPro" id="IPR050177">
    <property type="entry name" value="Lipid_A_modif_metabolic_enz"/>
</dbReference>
<feature type="transmembrane region" description="Helical" evidence="3">
    <location>
        <begin position="325"/>
        <end position="345"/>
    </location>
</feature>
<keyword evidence="3" id="KW-0472">Membrane</keyword>
<evidence type="ECO:0000256" key="3">
    <source>
        <dbReference type="SAM" id="Phobius"/>
    </source>
</evidence>
<feature type="domain" description="3-beta hydroxysteroid dehydrogenase/isomerase" evidence="4">
    <location>
        <begin position="36"/>
        <end position="104"/>
    </location>
</feature>
<dbReference type="InterPro" id="IPR002225">
    <property type="entry name" value="3Beta_OHSteriod_DH/Estase"/>
</dbReference>
<name>A0A7R9LMB4_9ACAR</name>
<evidence type="ECO:0000256" key="1">
    <source>
        <dbReference type="ARBA" id="ARBA00009219"/>
    </source>
</evidence>
<accession>A0A7R9LMB4</accession>
<dbReference type="Proteomes" id="UP000728032">
    <property type="component" value="Unassembled WGS sequence"/>
</dbReference>
<keyword evidence="6" id="KW-1185">Reference proteome</keyword>
<keyword evidence="2" id="KW-0560">Oxidoreductase</keyword>
<dbReference type="PANTHER" id="PTHR43245">
    <property type="entry name" value="BIFUNCTIONAL POLYMYXIN RESISTANCE PROTEIN ARNA"/>
    <property type="match status" value="1"/>
</dbReference>
<protein>
    <recommendedName>
        <fullName evidence="4">3-beta hydroxysteroid dehydrogenase/isomerase domain-containing protein</fullName>
    </recommendedName>
</protein>
<gene>
    <name evidence="5" type="ORF">ONB1V03_LOCUS3976</name>
</gene>
<dbReference type="AlphaFoldDB" id="A0A7R9LMB4"/>
<evidence type="ECO:0000313" key="6">
    <source>
        <dbReference type="Proteomes" id="UP000728032"/>
    </source>
</evidence>
<dbReference type="Pfam" id="PF01073">
    <property type="entry name" value="3Beta_HSD"/>
    <property type="match status" value="2"/>
</dbReference>
<comment type="similarity">
    <text evidence="1">Belongs to the 3-beta-HSD family.</text>
</comment>
<keyword evidence="3" id="KW-0812">Transmembrane</keyword>
<dbReference type="OrthoDB" id="2735536at2759"/>